<dbReference type="PANTHER" id="PTHR30468:SF1">
    <property type="entry name" value="ALPHA-KETOGLUTARATE-DEPENDENT SULFONATE DIOXYGENASE"/>
    <property type="match status" value="1"/>
</dbReference>
<evidence type="ECO:0000256" key="5">
    <source>
        <dbReference type="ARBA" id="ARBA00023004"/>
    </source>
</evidence>
<evidence type="ECO:0000259" key="6">
    <source>
        <dbReference type="Pfam" id="PF02668"/>
    </source>
</evidence>
<keyword evidence="3 7" id="KW-0223">Dioxygenase</keyword>
<keyword evidence="2" id="KW-0479">Metal-binding</keyword>
<reference evidence="7" key="1">
    <citation type="submission" date="2019-09" db="EMBL/GenBank/DDBJ databases">
        <title>Draft genome sequences of 48 bacterial type strains from the CCUG.</title>
        <authorList>
            <person name="Tunovic T."/>
            <person name="Pineiro-Iglesias B."/>
            <person name="Unosson C."/>
            <person name="Inganas E."/>
            <person name="Ohlen M."/>
            <person name="Cardew S."/>
            <person name="Jensie-Markopoulos S."/>
            <person name="Salva-Serra F."/>
            <person name="Jaen-Luchoro D."/>
            <person name="Karlsson R."/>
            <person name="Svensson-Stadler L."/>
            <person name="Chun J."/>
            <person name="Moore E."/>
        </authorList>
    </citation>
    <scope>NUCLEOTIDE SEQUENCE</scope>
    <source>
        <strain evidence="7">CCUG 49675</strain>
    </source>
</reference>
<dbReference type="GO" id="GO:0005737">
    <property type="term" value="C:cytoplasm"/>
    <property type="evidence" value="ECO:0007669"/>
    <property type="project" value="TreeGrafter"/>
</dbReference>
<dbReference type="GO" id="GO:0046872">
    <property type="term" value="F:metal ion binding"/>
    <property type="evidence" value="ECO:0007669"/>
    <property type="project" value="UniProtKB-KW"/>
</dbReference>
<sequence length="108" mass="12240">MTLNIEIIKPTIGAIIHDVDLNTADENTTQQIQQALLDHHVIFFRNQQLAPQAQAELARGFGSLHIHPIYPSVDNVPEIIVPDSWQQDLRDNELWHTDVTFSQKPPLG</sequence>
<comment type="similarity">
    <text evidence="1">Belongs to the TfdA dioxygenase family.</text>
</comment>
<evidence type="ECO:0000313" key="7">
    <source>
        <dbReference type="EMBL" id="KAB0482607.1"/>
    </source>
</evidence>
<evidence type="ECO:0000256" key="2">
    <source>
        <dbReference type="ARBA" id="ARBA00022723"/>
    </source>
</evidence>
<evidence type="ECO:0000256" key="1">
    <source>
        <dbReference type="ARBA" id="ARBA00005896"/>
    </source>
</evidence>
<dbReference type="GO" id="GO:0000908">
    <property type="term" value="F:taurine dioxygenase activity"/>
    <property type="evidence" value="ECO:0007669"/>
    <property type="project" value="TreeGrafter"/>
</dbReference>
<dbReference type="Pfam" id="PF02668">
    <property type="entry name" value="TauD"/>
    <property type="match status" value="1"/>
</dbReference>
<organism evidence="7">
    <name type="scientific">Pseudomonas vancouverensis</name>
    <dbReference type="NCBI Taxonomy" id="95300"/>
    <lineage>
        <taxon>Bacteria</taxon>
        <taxon>Pseudomonadati</taxon>
        <taxon>Pseudomonadota</taxon>
        <taxon>Gammaproteobacteria</taxon>
        <taxon>Pseudomonadales</taxon>
        <taxon>Pseudomonadaceae</taxon>
        <taxon>Pseudomonas</taxon>
    </lineage>
</organism>
<dbReference type="PANTHER" id="PTHR30468">
    <property type="entry name" value="ALPHA-KETOGLUTARATE-DEPENDENT SULFONATE DIOXYGENASE"/>
    <property type="match status" value="1"/>
</dbReference>
<dbReference type="AlphaFoldDB" id="A0A643CYN9"/>
<feature type="domain" description="TauD/TfdA-like" evidence="6">
    <location>
        <begin position="8"/>
        <end position="107"/>
    </location>
</feature>
<keyword evidence="4" id="KW-0560">Oxidoreductase</keyword>
<evidence type="ECO:0000256" key="4">
    <source>
        <dbReference type="ARBA" id="ARBA00023002"/>
    </source>
</evidence>
<proteinExistence type="inferred from homology"/>
<gene>
    <name evidence="7" type="ORF">F7R09_30260</name>
</gene>
<dbReference type="RefSeq" id="WP_212613359.1">
    <property type="nucleotide sequence ID" value="NZ_VZPU01000087.1"/>
</dbReference>
<dbReference type="Gene3D" id="3.60.130.10">
    <property type="entry name" value="Clavaminate synthase-like"/>
    <property type="match status" value="1"/>
</dbReference>
<dbReference type="EMBL" id="VZPU01000087">
    <property type="protein sequence ID" value="KAB0482607.1"/>
    <property type="molecule type" value="Genomic_DNA"/>
</dbReference>
<feature type="non-terminal residue" evidence="7">
    <location>
        <position position="108"/>
    </location>
</feature>
<dbReference type="GO" id="GO:0006790">
    <property type="term" value="P:sulfur compound metabolic process"/>
    <property type="evidence" value="ECO:0007669"/>
    <property type="project" value="TreeGrafter"/>
</dbReference>
<dbReference type="InterPro" id="IPR051323">
    <property type="entry name" value="AtsK-like"/>
</dbReference>
<protein>
    <submittedName>
        <fullName evidence="7">Taurine dioxygenase</fullName>
    </submittedName>
</protein>
<accession>A0A643CYN9</accession>
<dbReference type="SUPFAM" id="SSF51197">
    <property type="entry name" value="Clavaminate synthase-like"/>
    <property type="match status" value="1"/>
</dbReference>
<dbReference type="InterPro" id="IPR003819">
    <property type="entry name" value="TauD/TfdA-like"/>
</dbReference>
<comment type="caution">
    <text evidence="7">The sequence shown here is derived from an EMBL/GenBank/DDBJ whole genome shotgun (WGS) entry which is preliminary data.</text>
</comment>
<name>A0A643CYN9_PSEVA</name>
<evidence type="ECO:0000256" key="3">
    <source>
        <dbReference type="ARBA" id="ARBA00022964"/>
    </source>
</evidence>
<dbReference type="InterPro" id="IPR042098">
    <property type="entry name" value="TauD-like_sf"/>
</dbReference>
<keyword evidence="5" id="KW-0408">Iron</keyword>